<evidence type="ECO:0000256" key="4">
    <source>
        <dbReference type="ARBA" id="ARBA00017803"/>
    </source>
</evidence>
<dbReference type="InterPro" id="IPR003593">
    <property type="entry name" value="AAA+_ATPase"/>
</dbReference>
<keyword evidence="9" id="KW-0547">Nucleotide-binding</keyword>
<keyword evidence="12" id="KW-0472">Membrane</keyword>
<comment type="subunit">
    <text evidence="14">Component of the lipopolysaccharide transport and assembly complex. The LptBFG transporter is composed of two ATP-binding proteins (LptB) and two transmembrane proteins (LptF and LptG).</text>
</comment>
<dbReference type="OrthoDB" id="9776369at2"/>
<dbReference type="CDD" id="cd03218">
    <property type="entry name" value="ABC_YhbG"/>
    <property type="match status" value="1"/>
</dbReference>
<keyword evidence="7" id="KW-0963">Cytoplasm</keyword>
<dbReference type="InterPro" id="IPR003439">
    <property type="entry name" value="ABC_transporter-like_ATP-bd"/>
</dbReference>
<organism evidence="16 17">
    <name type="scientific">Aurantimonas manganoxydans (strain ATCC BAA-1229 / DSM 21871 / SI85-9A1)</name>
    <dbReference type="NCBI Taxonomy" id="287752"/>
    <lineage>
        <taxon>Bacteria</taxon>
        <taxon>Pseudomonadati</taxon>
        <taxon>Pseudomonadota</taxon>
        <taxon>Alphaproteobacteria</taxon>
        <taxon>Hyphomicrobiales</taxon>
        <taxon>Aurantimonadaceae</taxon>
        <taxon>Aurantimonas</taxon>
    </lineage>
</organism>
<evidence type="ECO:0000313" key="17">
    <source>
        <dbReference type="Proteomes" id="UP000000321"/>
    </source>
</evidence>
<reference evidence="16 17" key="1">
    <citation type="journal article" date="2008" name="Appl. Environ. Microbiol.">
        <title>Genomic insights into Mn(II) oxidation by the marine alphaproteobacterium Aurantimonas sp. strain SI85-9A1.</title>
        <authorList>
            <person name="Dick G.J."/>
            <person name="Podell S."/>
            <person name="Johnson H.A."/>
            <person name="Rivera-Espinoza Y."/>
            <person name="Bernier-Latmani R."/>
            <person name="McCarthy J.K."/>
            <person name="Torpey J.W."/>
            <person name="Clement B.G."/>
            <person name="Gaasterland T."/>
            <person name="Tebo B.M."/>
        </authorList>
    </citation>
    <scope>NUCLEOTIDE SEQUENCE [LARGE SCALE GENOMIC DNA]</scope>
    <source>
        <strain evidence="16 17">SI85-9A1</strain>
    </source>
</reference>
<evidence type="ECO:0000256" key="10">
    <source>
        <dbReference type="ARBA" id="ARBA00022840"/>
    </source>
</evidence>
<dbReference type="PANTHER" id="PTHR45772:SF10">
    <property type="entry name" value="LIPOPOLYSACCHARIDE EXPORT SYSTEM ATP-BINDING PROTEIN LPTB"/>
    <property type="match status" value="1"/>
</dbReference>
<dbReference type="GO" id="GO:0005737">
    <property type="term" value="C:cytoplasm"/>
    <property type="evidence" value="ECO:0007669"/>
    <property type="project" value="UniProtKB-SubCell"/>
</dbReference>
<evidence type="ECO:0000256" key="11">
    <source>
        <dbReference type="ARBA" id="ARBA00022967"/>
    </source>
</evidence>
<keyword evidence="6" id="KW-1003">Cell membrane</keyword>
<dbReference type="SUPFAM" id="SSF52540">
    <property type="entry name" value="P-loop containing nucleoside triphosphate hydrolases"/>
    <property type="match status" value="1"/>
</dbReference>
<dbReference type="InterPro" id="IPR030921">
    <property type="entry name" value="LPS_export_LptB"/>
</dbReference>
<dbReference type="SMART" id="SM00382">
    <property type="entry name" value="AAA"/>
    <property type="match status" value="1"/>
</dbReference>
<dbReference type="InterPro" id="IPR051120">
    <property type="entry name" value="ABC_AA/LPS_Transport"/>
</dbReference>
<dbReference type="GO" id="GO:0016887">
    <property type="term" value="F:ATP hydrolysis activity"/>
    <property type="evidence" value="ECO:0007669"/>
    <property type="project" value="InterPro"/>
</dbReference>
<dbReference type="RefSeq" id="WP_009211066.1">
    <property type="nucleotide sequence ID" value="NZ_BBWP01000004.1"/>
</dbReference>
<comment type="subcellular location">
    <subcellularLocation>
        <location evidence="2">Cell inner membrane</location>
        <topology evidence="2">Peripheral membrane protein</topology>
        <orientation evidence="2">Cytoplasmic side</orientation>
    </subcellularLocation>
    <subcellularLocation>
        <location evidence="1">Cytoplasm</location>
    </subcellularLocation>
</comment>
<evidence type="ECO:0000256" key="2">
    <source>
        <dbReference type="ARBA" id="ARBA00004515"/>
    </source>
</evidence>
<feature type="domain" description="ABC transporter" evidence="15">
    <location>
        <begin position="36"/>
        <end position="268"/>
    </location>
</feature>
<dbReference type="EMBL" id="AAPJ01000006">
    <property type="protein sequence ID" value="EAS49045.1"/>
    <property type="molecule type" value="Genomic_DNA"/>
</dbReference>
<keyword evidence="11" id="KW-1278">Translocase</keyword>
<evidence type="ECO:0000256" key="14">
    <source>
        <dbReference type="ARBA" id="ARBA00026081"/>
    </source>
</evidence>
<evidence type="ECO:0000256" key="12">
    <source>
        <dbReference type="ARBA" id="ARBA00023136"/>
    </source>
</evidence>
<dbReference type="PROSITE" id="PS50893">
    <property type="entry name" value="ABC_TRANSPORTER_2"/>
    <property type="match status" value="1"/>
</dbReference>
<dbReference type="InterPro" id="IPR032823">
    <property type="entry name" value="BCA_ABC_TP_C"/>
</dbReference>
<dbReference type="InterPro" id="IPR027417">
    <property type="entry name" value="P-loop_NTPase"/>
</dbReference>
<evidence type="ECO:0000256" key="9">
    <source>
        <dbReference type="ARBA" id="ARBA00022741"/>
    </source>
</evidence>
<evidence type="ECO:0000256" key="13">
    <source>
        <dbReference type="ARBA" id="ARBA00024818"/>
    </source>
</evidence>
<dbReference type="BioCyc" id="AURANTIMONAS:SI859A1_03253-MONOMER"/>
<sequence length="272" mass="29603">MANAEPGPHPAAPTYGLPHGIGDLEGLHPDAAEGTLAAAGLTKSYRGRRVVDDVGLLVRRGEAVGLLGPNGAGKTTCFYMITGLVPVDQGRIMLDGHDITTVPMYRRSRLGIGYLPQEASIFRGLSVEGNIRAVLEVVEPDRDVREEELTALLSEFHIDHLRKQASTSLSGGERRRCEIARALASKPTFMLLDEPFAGVDPIAVSDIQQLVRHLTKRGIGVLVTDHNVRETLGLIDRAYIMHAGAVLTHGKPQEIVDNPDVRRFYLGDEFSF</sequence>
<keyword evidence="17" id="KW-1185">Reference proteome</keyword>
<proteinExistence type="inferred from homology"/>
<dbReference type="PANTHER" id="PTHR45772">
    <property type="entry name" value="CONSERVED COMPONENT OF ABC TRANSPORTER FOR NATURAL AMINO ACIDS-RELATED"/>
    <property type="match status" value="1"/>
</dbReference>
<name>Q1YFC8_AURMS</name>
<evidence type="ECO:0000256" key="1">
    <source>
        <dbReference type="ARBA" id="ARBA00004496"/>
    </source>
</evidence>
<evidence type="ECO:0000313" key="16">
    <source>
        <dbReference type="EMBL" id="EAS49045.1"/>
    </source>
</evidence>
<evidence type="ECO:0000256" key="7">
    <source>
        <dbReference type="ARBA" id="ARBA00022490"/>
    </source>
</evidence>
<evidence type="ECO:0000256" key="6">
    <source>
        <dbReference type="ARBA" id="ARBA00022475"/>
    </source>
</evidence>
<comment type="caution">
    <text evidence="16">The sequence shown here is derived from an EMBL/GenBank/DDBJ whole genome shotgun (WGS) entry which is preliminary data.</text>
</comment>
<accession>Q1YFC8</accession>
<evidence type="ECO:0000256" key="3">
    <source>
        <dbReference type="ARBA" id="ARBA00010865"/>
    </source>
</evidence>
<keyword evidence="10 16" id="KW-0067">ATP-binding</keyword>
<evidence type="ECO:0000256" key="5">
    <source>
        <dbReference type="ARBA" id="ARBA00022448"/>
    </source>
</evidence>
<dbReference type="GO" id="GO:0043190">
    <property type="term" value="C:ATP-binding cassette (ABC) transporter complex"/>
    <property type="evidence" value="ECO:0007669"/>
    <property type="project" value="InterPro"/>
</dbReference>
<gene>
    <name evidence="16" type="ORF">SI859A1_03253</name>
</gene>
<keyword evidence="8" id="KW-0997">Cell inner membrane</keyword>
<dbReference type="Gene3D" id="3.40.50.300">
    <property type="entry name" value="P-loop containing nucleotide triphosphate hydrolases"/>
    <property type="match status" value="1"/>
</dbReference>
<dbReference type="Pfam" id="PF12399">
    <property type="entry name" value="BCA_ABC_TP_C"/>
    <property type="match status" value="1"/>
</dbReference>
<dbReference type="GO" id="GO:0055085">
    <property type="term" value="P:transmembrane transport"/>
    <property type="evidence" value="ECO:0007669"/>
    <property type="project" value="InterPro"/>
</dbReference>
<dbReference type="HOGENOM" id="CLU_000604_1_2_5"/>
<evidence type="ECO:0000259" key="15">
    <source>
        <dbReference type="PROSITE" id="PS50893"/>
    </source>
</evidence>
<keyword evidence="5" id="KW-0813">Transport</keyword>
<dbReference type="FunFam" id="3.40.50.300:FF:000151">
    <property type="entry name" value="Lipopolysaccharide ABC transporter ATP-binding protein"/>
    <property type="match status" value="1"/>
</dbReference>
<evidence type="ECO:0000256" key="8">
    <source>
        <dbReference type="ARBA" id="ARBA00022519"/>
    </source>
</evidence>
<dbReference type="AlphaFoldDB" id="Q1YFC8"/>
<dbReference type="NCBIfam" id="TIGR04406">
    <property type="entry name" value="LPS_export_lptB"/>
    <property type="match status" value="1"/>
</dbReference>
<comment type="similarity">
    <text evidence="3">Belongs to the ABC transporter superfamily. Outer membrane lipopolysaccharide export (TC 1.B.42) family.</text>
</comment>
<dbReference type="Pfam" id="PF00005">
    <property type="entry name" value="ABC_tran"/>
    <property type="match status" value="1"/>
</dbReference>
<dbReference type="GO" id="GO:0005524">
    <property type="term" value="F:ATP binding"/>
    <property type="evidence" value="ECO:0007669"/>
    <property type="project" value="UniProtKB-KW"/>
</dbReference>
<protein>
    <recommendedName>
        <fullName evidence="4">Lipopolysaccharide export system ATP-binding protein LptB</fullName>
    </recommendedName>
</protein>
<dbReference type="Proteomes" id="UP000000321">
    <property type="component" value="Unassembled WGS sequence"/>
</dbReference>
<comment type="function">
    <text evidence="13">Part of the ABC transporter complex LptBFG involved in the translocation of lipopolysaccharide (LPS) from the inner membrane to the outer membrane. Probably responsible for energy coupling to the transport system.</text>
</comment>